<dbReference type="Proteomes" id="UP000037939">
    <property type="component" value="Unassembled WGS sequence"/>
</dbReference>
<dbReference type="RefSeq" id="WP_053939593.1">
    <property type="nucleotide sequence ID" value="NZ_LAQT01000036.1"/>
</dbReference>
<dbReference type="AlphaFoldDB" id="A0A0N0XG23"/>
<dbReference type="PANTHER" id="PTHR30146">
    <property type="entry name" value="LACI-RELATED TRANSCRIPTIONAL REPRESSOR"/>
    <property type="match status" value="1"/>
</dbReference>
<gene>
    <name evidence="6" type="primary">cra</name>
    <name evidence="6" type="ORF">WG78_20135</name>
</gene>
<evidence type="ECO:0000259" key="5">
    <source>
        <dbReference type="PROSITE" id="PS50932"/>
    </source>
</evidence>
<keyword evidence="4" id="KW-0804">Transcription</keyword>
<dbReference type="EMBL" id="LAQT01000036">
    <property type="protein sequence ID" value="KPC49668.1"/>
    <property type="molecule type" value="Genomic_DNA"/>
</dbReference>
<keyword evidence="2" id="KW-0805">Transcription regulation</keyword>
<dbReference type="PROSITE" id="PS00356">
    <property type="entry name" value="HTH_LACI_1"/>
    <property type="match status" value="1"/>
</dbReference>
<comment type="caution">
    <text evidence="6">The sequence shown here is derived from an EMBL/GenBank/DDBJ whole genome shotgun (WGS) entry which is preliminary data.</text>
</comment>
<keyword evidence="1" id="KW-0678">Repressor</keyword>
<dbReference type="InterPro" id="IPR001761">
    <property type="entry name" value="Peripla_BP/Lac1_sug-bd_dom"/>
</dbReference>
<evidence type="ECO:0000256" key="4">
    <source>
        <dbReference type="ARBA" id="ARBA00023163"/>
    </source>
</evidence>
<dbReference type="CDD" id="cd06274">
    <property type="entry name" value="PBP1_FruR"/>
    <property type="match status" value="1"/>
</dbReference>
<reference evidence="6 7" key="1">
    <citation type="submission" date="2015-07" db="EMBL/GenBank/DDBJ databases">
        <title>Draft genome sequence of the Amantichitinum ursilacus IGB-41, a new chitin-degrading bacterium.</title>
        <authorList>
            <person name="Kirstahler P."/>
            <person name="Guenther M."/>
            <person name="Grumaz C."/>
            <person name="Rupp S."/>
            <person name="Zibek S."/>
            <person name="Sohn K."/>
        </authorList>
    </citation>
    <scope>NUCLEOTIDE SEQUENCE [LARGE SCALE GENOMIC DNA]</scope>
    <source>
        <strain evidence="6 7">IGB-41</strain>
    </source>
</reference>
<protein>
    <submittedName>
        <fullName evidence="6">Catabolite repressor/activator</fullName>
    </submittedName>
</protein>
<name>A0A0N0XG23_9NEIS</name>
<dbReference type="Pfam" id="PF00356">
    <property type="entry name" value="LacI"/>
    <property type="match status" value="1"/>
</dbReference>
<dbReference type="Pfam" id="PF00532">
    <property type="entry name" value="Peripla_BP_1"/>
    <property type="match status" value="1"/>
</dbReference>
<dbReference type="STRING" id="857265.WG78_20135"/>
<dbReference type="InterPro" id="IPR010982">
    <property type="entry name" value="Lambda_DNA-bd_dom_sf"/>
</dbReference>
<evidence type="ECO:0000256" key="1">
    <source>
        <dbReference type="ARBA" id="ARBA00022491"/>
    </source>
</evidence>
<dbReference type="GO" id="GO:0003700">
    <property type="term" value="F:DNA-binding transcription factor activity"/>
    <property type="evidence" value="ECO:0007669"/>
    <property type="project" value="TreeGrafter"/>
</dbReference>
<proteinExistence type="predicted"/>
<sequence length="333" mass="36953">MSSFARLTIDDIARLAQVSRTTASMVLNGYAERYRISKATVERVLKVAEEHHFSPSQSARALRSRRSNTIGLVIPDLTNSAHSALAQALESLCRADGYQMVMVTSDEDPQRETDGIAHLVARQVDGVVVVPCTADASRYQKWTQRLPFVFVDRRIEDSDIPSVVSDATATVAQLVERAIEQGASEIVYFGGQPALSASRDRLAGYRSALSRHGMTEQPDWVFERDFQRDSGYALMRDWVAQHQRYPQALFTASITLLEGVLAFINDNAAMTGAPARLMTFDDHRLLDCLPVRIDAIVQDSQALAQQSLDAVMALLQGQTPESRRVPAHIHQRT</sequence>
<dbReference type="CDD" id="cd01392">
    <property type="entry name" value="HTH_LacI"/>
    <property type="match status" value="1"/>
</dbReference>
<dbReference type="Gene3D" id="1.10.260.40">
    <property type="entry name" value="lambda repressor-like DNA-binding domains"/>
    <property type="match status" value="1"/>
</dbReference>
<evidence type="ECO:0000256" key="2">
    <source>
        <dbReference type="ARBA" id="ARBA00023015"/>
    </source>
</evidence>
<dbReference type="SUPFAM" id="SSF53822">
    <property type="entry name" value="Periplasmic binding protein-like I"/>
    <property type="match status" value="1"/>
</dbReference>
<evidence type="ECO:0000313" key="7">
    <source>
        <dbReference type="Proteomes" id="UP000037939"/>
    </source>
</evidence>
<keyword evidence="3" id="KW-0238">DNA-binding</keyword>
<dbReference type="SMART" id="SM00354">
    <property type="entry name" value="HTH_LACI"/>
    <property type="match status" value="1"/>
</dbReference>
<dbReference type="PROSITE" id="PS50932">
    <property type="entry name" value="HTH_LACI_2"/>
    <property type="match status" value="1"/>
</dbReference>
<dbReference type="SUPFAM" id="SSF47413">
    <property type="entry name" value="lambda repressor-like DNA-binding domains"/>
    <property type="match status" value="1"/>
</dbReference>
<dbReference type="InterPro" id="IPR000843">
    <property type="entry name" value="HTH_LacI"/>
</dbReference>
<organism evidence="6 7">
    <name type="scientific">Amantichitinum ursilacus</name>
    <dbReference type="NCBI Taxonomy" id="857265"/>
    <lineage>
        <taxon>Bacteria</taxon>
        <taxon>Pseudomonadati</taxon>
        <taxon>Pseudomonadota</taxon>
        <taxon>Betaproteobacteria</taxon>
        <taxon>Neisseriales</taxon>
        <taxon>Chitinibacteraceae</taxon>
        <taxon>Amantichitinum</taxon>
    </lineage>
</organism>
<feature type="domain" description="HTH lacI-type" evidence="5">
    <location>
        <begin position="7"/>
        <end position="64"/>
    </location>
</feature>
<dbReference type="GO" id="GO:0000976">
    <property type="term" value="F:transcription cis-regulatory region binding"/>
    <property type="evidence" value="ECO:0007669"/>
    <property type="project" value="TreeGrafter"/>
</dbReference>
<dbReference type="InterPro" id="IPR028082">
    <property type="entry name" value="Peripla_BP_I"/>
</dbReference>
<dbReference type="PATRIC" id="fig|857265.3.peg.4122"/>
<accession>A0A0N0XG23</accession>
<dbReference type="PANTHER" id="PTHR30146:SF45">
    <property type="entry name" value="CATABOLITE REPRESSOR_ACTIVATOR"/>
    <property type="match status" value="1"/>
</dbReference>
<evidence type="ECO:0000313" key="6">
    <source>
        <dbReference type="EMBL" id="KPC49668.1"/>
    </source>
</evidence>
<evidence type="ECO:0000256" key="3">
    <source>
        <dbReference type="ARBA" id="ARBA00023125"/>
    </source>
</evidence>
<dbReference type="Gene3D" id="3.40.50.2300">
    <property type="match status" value="2"/>
</dbReference>
<keyword evidence="7" id="KW-1185">Reference proteome</keyword>
<dbReference type="OrthoDB" id="9805642at2"/>